<feature type="transmembrane region" description="Helical" evidence="9">
    <location>
        <begin position="557"/>
        <end position="582"/>
    </location>
</feature>
<feature type="transmembrane region" description="Helical" evidence="9">
    <location>
        <begin position="35"/>
        <end position="55"/>
    </location>
</feature>
<dbReference type="Pfam" id="PF04290">
    <property type="entry name" value="DctQ"/>
    <property type="match status" value="1"/>
</dbReference>
<feature type="transmembrane region" description="Helical" evidence="9">
    <location>
        <begin position="513"/>
        <end position="545"/>
    </location>
</feature>
<feature type="transmembrane region" description="Helical" evidence="9">
    <location>
        <begin position="337"/>
        <end position="360"/>
    </location>
</feature>
<evidence type="ECO:0000259" key="11">
    <source>
        <dbReference type="Pfam" id="PF06808"/>
    </source>
</evidence>
<feature type="transmembrane region" description="Helical" evidence="9">
    <location>
        <begin position="286"/>
        <end position="306"/>
    </location>
</feature>
<evidence type="ECO:0000256" key="9">
    <source>
        <dbReference type="SAM" id="Phobius"/>
    </source>
</evidence>
<keyword evidence="13" id="KW-1185">Reference proteome</keyword>
<dbReference type="Proteomes" id="UP000606044">
    <property type="component" value="Unassembled WGS sequence"/>
</dbReference>
<dbReference type="RefSeq" id="WP_188576574.1">
    <property type="nucleotide sequence ID" value="NZ_BMCT01000001.1"/>
</dbReference>
<sequence length="622" mass="65342">MDHAIETHDGIVEPGLARRTSGLGFLMRPLEAISALLIVALIGLVCVNVFCRYVLGRPIVAGDEIASFMFLWIVMLGAVIAIDRNEHLRLAILVNRAPPKLKSFMEATGLVIIGTFLAALLPSALEHTYFEKDITAPALDISMAWRIAGIPLGIALMLVVLAAKFLRETTTSDMVKSLAVVAAVVLAMWLLTPAFAQLGKGNIVVLLVGVIAVCLALGVPIGFCFGSGTLAFLMFSTKLPLTVIVGRMDEGMSSLILLSVPIFVLLGCILDATGMGKAIVDVLGTMFGHVRAGMSYVMLGSLYLVSGISGSKVSDMATVAPALFPEMKRRGNKPAEMVALLGTGAIMADTVPPSIVLIVIGSVAGVSIAALFASGFIVAFFLLMILAIAARWKARHENMTGVARASWGMVGKALLIAAPALVLPFLVRGAVTEGVATATEVSAIAVLYAMITGMTLYGGISRRQIYSMLVETAAMTGAILIILGTASAAAWALTQTGFAGYLANAMQGLPGGWVVFMAVTIVVFLILGCLLEGLPAIVLLAPLMFPIAKTLAIDPVHYAMVVVVAMNIGLFLPPVGIGFYIACSIGKVQPDTAMRNIWFYLAALFIGLIAIALIPWISVGLI</sequence>
<feature type="transmembrane region" description="Helical" evidence="9">
    <location>
        <begin position="178"/>
        <end position="196"/>
    </location>
</feature>
<proteinExistence type="predicted"/>
<evidence type="ECO:0000313" key="12">
    <source>
        <dbReference type="EMBL" id="GGF55361.1"/>
    </source>
</evidence>
<organism evidence="12 13">
    <name type="scientific">Azorhizobium oxalatiphilum</name>
    <dbReference type="NCBI Taxonomy" id="980631"/>
    <lineage>
        <taxon>Bacteria</taxon>
        <taxon>Pseudomonadati</taxon>
        <taxon>Pseudomonadota</taxon>
        <taxon>Alphaproteobacteria</taxon>
        <taxon>Hyphomicrobiales</taxon>
        <taxon>Xanthobacteraceae</taxon>
        <taxon>Azorhizobium</taxon>
    </lineage>
</organism>
<keyword evidence="5 9" id="KW-0812">Transmembrane</keyword>
<feature type="transmembrane region" description="Helical" evidence="9">
    <location>
        <begin position="67"/>
        <end position="83"/>
    </location>
</feature>
<feature type="transmembrane region" description="Helical" evidence="9">
    <location>
        <begin position="472"/>
        <end position="493"/>
    </location>
</feature>
<comment type="caution">
    <text evidence="12">The sequence shown here is derived from an EMBL/GenBank/DDBJ whole genome shotgun (WGS) entry which is preliminary data.</text>
</comment>
<feature type="transmembrane region" description="Helical" evidence="9">
    <location>
        <begin position="597"/>
        <end position="619"/>
    </location>
</feature>
<feature type="transmembrane region" description="Helical" evidence="9">
    <location>
        <begin position="145"/>
        <end position="166"/>
    </location>
</feature>
<reference evidence="12" key="2">
    <citation type="submission" date="2020-09" db="EMBL/GenBank/DDBJ databases">
        <authorList>
            <person name="Sun Q."/>
            <person name="Sedlacek I."/>
        </authorList>
    </citation>
    <scope>NUCLEOTIDE SEQUENCE</scope>
    <source>
        <strain evidence="12">CCM 7897</strain>
    </source>
</reference>
<feature type="domain" description="Tripartite ATP-independent periplasmic transporters DctQ component" evidence="10">
    <location>
        <begin position="41"/>
        <end position="169"/>
    </location>
</feature>
<evidence type="ECO:0000256" key="4">
    <source>
        <dbReference type="ARBA" id="ARBA00022519"/>
    </source>
</evidence>
<dbReference type="GO" id="GO:0005886">
    <property type="term" value="C:plasma membrane"/>
    <property type="evidence" value="ECO:0007669"/>
    <property type="project" value="UniProtKB-SubCell"/>
</dbReference>
<keyword evidence="2 8" id="KW-0813">Transport</keyword>
<dbReference type="Pfam" id="PF06808">
    <property type="entry name" value="DctM"/>
    <property type="match status" value="1"/>
</dbReference>
<keyword evidence="4 8" id="KW-0997">Cell inner membrane</keyword>
<accession>A0A917BT44</accession>
<evidence type="ECO:0000256" key="6">
    <source>
        <dbReference type="ARBA" id="ARBA00022989"/>
    </source>
</evidence>
<dbReference type="InterPro" id="IPR004681">
    <property type="entry name" value="TRAP_DctM"/>
</dbReference>
<feature type="transmembrane region" description="Helical" evidence="9">
    <location>
        <begin position="413"/>
        <end position="431"/>
    </location>
</feature>
<dbReference type="AlphaFoldDB" id="A0A917BT44"/>
<feature type="domain" description="TRAP C4-dicarboxylate transport system permease DctM subunit" evidence="11">
    <location>
        <begin position="208"/>
        <end position="617"/>
    </location>
</feature>
<protein>
    <submittedName>
        <fullName evidence="12">Membrane protein</fullName>
    </submittedName>
</protein>
<evidence type="ECO:0000259" key="10">
    <source>
        <dbReference type="Pfam" id="PF04290"/>
    </source>
</evidence>
<evidence type="ECO:0000256" key="5">
    <source>
        <dbReference type="ARBA" id="ARBA00022692"/>
    </source>
</evidence>
<gene>
    <name evidence="12" type="ORF">GCM10007301_13730</name>
</gene>
<dbReference type="GO" id="GO:0022857">
    <property type="term" value="F:transmembrane transporter activity"/>
    <property type="evidence" value="ECO:0007669"/>
    <property type="project" value="UniProtKB-UniRule"/>
</dbReference>
<evidence type="ECO:0000313" key="13">
    <source>
        <dbReference type="Proteomes" id="UP000606044"/>
    </source>
</evidence>
<evidence type="ECO:0000256" key="1">
    <source>
        <dbReference type="ARBA" id="ARBA00004429"/>
    </source>
</evidence>
<feature type="transmembrane region" description="Helical" evidence="9">
    <location>
        <begin position="366"/>
        <end position="392"/>
    </location>
</feature>
<reference evidence="12" key="1">
    <citation type="journal article" date="2014" name="Int. J. Syst. Evol. Microbiol.">
        <title>Complete genome sequence of Corynebacterium casei LMG S-19264T (=DSM 44701T), isolated from a smear-ripened cheese.</title>
        <authorList>
            <consortium name="US DOE Joint Genome Institute (JGI-PGF)"/>
            <person name="Walter F."/>
            <person name="Albersmeier A."/>
            <person name="Kalinowski J."/>
            <person name="Ruckert C."/>
        </authorList>
    </citation>
    <scope>NUCLEOTIDE SEQUENCE</scope>
    <source>
        <strain evidence="12">CCM 7897</strain>
    </source>
</reference>
<keyword evidence="6 9" id="KW-1133">Transmembrane helix</keyword>
<dbReference type="InterPro" id="IPR055348">
    <property type="entry name" value="DctQ"/>
</dbReference>
<feature type="transmembrane region" description="Helical" evidence="9">
    <location>
        <begin position="443"/>
        <end position="460"/>
    </location>
</feature>
<feature type="transmembrane region" description="Helical" evidence="9">
    <location>
        <begin position="202"/>
        <end position="235"/>
    </location>
</feature>
<evidence type="ECO:0000256" key="8">
    <source>
        <dbReference type="RuleBase" id="RU369079"/>
    </source>
</evidence>
<keyword evidence="7 9" id="KW-0472">Membrane</keyword>
<comment type="subcellular location">
    <subcellularLocation>
        <location evidence="1 8">Cell inner membrane</location>
        <topology evidence="1 8">Multi-pass membrane protein</topology>
    </subcellularLocation>
</comment>
<feature type="transmembrane region" description="Helical" evidence="9">
    <location>
        <begin position="255"/>
        <end position="280"/>
    </location>
</feature>
<evidence type="ECO:0000256" key="3">
    <source>
        <dbReference type="ARBA" id="ARBA00022475"/>
    </source>
</evidence>
<evidence type="ECO:0000256" key="2">
    <source>
        <dbReference type="ARBA" id="ARBA00022448"/>
    </source>
</evidence>
<comment type="function">
    <text evidence="8">Part of the tripartite ATP-independent periplasmic (TRAP) transport system.</text>
</comment>
<name>A0A917BT44_9HYPH</name>
<feature type="transmembrane region" description="Helical" evidence="9">
    <location>
        <begin position="104"/>
        <end position="125"/>
    </location>
</feature>
<keyword evidence="3" id="KW-1003">Cell membrane</keyword>
<dbReference type="PANTHER" id="PTHR33362:SF2">
    <property type="entry name" value="TRAP TRANSPORTER LARGE PERMEASE PROTEIN"/>
    <property type="match status" value="1"/>
</dbReference>
<evidence type="ECO:0000256" key="7">
    <source>
        <dbReference type="ARBA" id="ARBA00023136"/>
    </source>
</evidence>
<dbReference type="InterPro" id="IPR010656">
    <property type="entry name" value="DctM"/>
</dbReference>
<dbReference type="EMBL" id="BMCT01000001">
    <property type="protein sequence ID" value="GGF55361.1"/>
    <property type="molecule type" value="Genomic_DNA"/>
</dbReference>
<dbReference type="PANTHER" id="PTHR33362">
    <property type="entry name" value="SIALIC ACID TRAP TRANSPORTER PERMEASE PROTEIN SIAT-RELATED"/>
    <property type="match status" value="1"/>
</dbReference>